<proteinExistence type="inferred from homology"/>
<dbReference type="PANTHER" id="PTHR30246:SF1">
    <property type="entry name" value="2-DEHYDRO-3-DEOXY-6-PHOSPHOGALACTONATE ALDOLASE-RELATED"/>
    <property type="match status" value="1"/>
</dbReference>
<comment type="pathway">
    <text evidence="1">Carbohydrate acid metabolism.</text>
</comment>
<gene>
    <name evidence="6" type="ORF">R1sor_023062</name>
</gene>
<evidence type="ECO:0000256" key="1">
    <source>
        <dbReference type="ARBA" id="ARBA00004761"/>
    </source>
</evidence>
<dbReference type="AlphaFoldDB" id="A0ABD3GN60"/>
<sequence length="339" mass="35758">MGAGAVTQHILGTKMKFLSPSGSATTSSLSVIKCISAGTAGDPLVGHRKFHASMNFSLWKDVEKGGAPRTVQVEKLWPPRKKKEKKRAEFSLPSAAFAGTCSSSVTVETVVREEEPGAPESNSASTDFNLRDLRKAGLIACLRTTSADTALDAARAALDGGLTVLEVTMTTPSAASVIQRLVREYPSAVIGAGTVLSWHEADTAKQAGAKFLTSPVTVEEMVRGHRDGPVLFIPGAMTPTEVVSAYNMGAPAVKLYPTALLGDIRFVLALRKTLGHIPLIPSSGISLDMVESYLSAGVTAVIISDAVFEKSALECRDFSRIRTLATSAASKNLSRNIQG</sequence>
<comment type="subunit">
    <text evidence="3">Homotrimer.</text>
</comment>
<organism evidence="6 7">
    <name type="scientific">Riccia sorocarpa</name>
    <dbReference type="NCBI Taxonomy" id="122646"/>
    <lineage>
        <taxon>Eukaryota</taxon>
        <taxon>Viridiplantae</taxon>
        <taxon>Streptophyta</taxon>
        <taxon>Embryophyta</taxon>
        <taxon>Marchantiophyta</taxon>
        <taxon>Marchantiopsida</taxon>
        <taxon>Marchantiidae</taxon>
        <taxon>Marchantiales</taxon>
        <taxon>Ricciaceae</taxon>
        <taxon>Riccia</taxon>
    </lineage>
</organism>
<dbReference type="PANTHER" id="PTHR30246">
    <property type="entry name" value="2-KETO-3-DEOXY-6-PHOSPHOGLUCONATE ALDOLASE"/>
    <property type="match status" value="1"/>
</dbReference>
<dbReference type="Proteomes" id="UP001633002">
    <property type="component" value="Unassembled WGS sequence"/>
</dbReference>
<dbReference type="SUPFAM" id="SSF51569">
    <property type="entry name" value="Aldolase"/>
    <property type="match status" value="1"/>
</dbReference>
<dbReference type="NCBIfam" id="TIGR01182">
    <property type="entry name" value="eda"/>
    <property type="match status" value="1"/>
</dbReference>
<name>A0ABD3GN60_9MARC</name>
<dbReference type="InterPro" id="IPR000887">
    <property type="entry name" value="Aldlse_KDPG_KHG"/>
</dbReference>
<keyword evidence="4" id="KW-0456">Lyase</keyword>
<evidence type="ECO:0000256" key="4">
    <source>
        <dbReference type="ARBA" id="ARBA00023239"/>
    </source>
</evidence>
<keyword evidence="7" id="KW-1185">Reference proteome</keyword>
<evidence type="ECO:0000313" key="7">
    <source>
        <dbReference type="Proteomes" id="UP001633002"/>
    </source>
</evidence>
<dbReference type="EMBL" id="JBJQOH010000007">
    <property type="protein sequence ID" value="KAL3680106.1"/>
    <property type="molecule type" value="Genomic_DNA"/>
</dbReference>
<dbReference type="GO" id="GO:0016829">
    <property type="term" value="F:lyase activity"/>
    <property type="evidence" value="ECO:0007669"/>
    <property type="project" value="UniProtKB-KW"/>
</dbReference>
<comment type="caution">
    <text evidence="6">The sequence shown here is derived from an EMBL/GenBank/DDBJ whole genome shotgun (WGS) entry which is preliminary data.</text>
</comment>
<evidence type="ECO:0000256" key="2">
    <source>
        <dbReference type="ARBA" id="ARBA00006906"/>
    </source>
</evidence>
<evidence type="ECO:0000313" key="6">
    <source>
        <dbReference type="EMBL" id="KAL3680106.1"/>
    </source>
</evidence>
<keyword evidence="5" id="KW-0119">Carbohydrate metabolism</keyword>
<dbReference type="InterPro" id="IPR013785">
    <property type="entry name" value="Aldolase_TIM"/>
</dbReference>
<evidence type="ECO:0000256" key="5">
    <source>
        <dbReference type="ARBA" id="ARBA00023277"/>
    </source>
</evidence>
<dbReference type="CDD" id="cd00452">
    <property type="entry name" value="KDPG_aldolase"/>
    <property type="match status" value="1"/>
</dbReference>
<accession>A0ABD3GN60</accession>
<reference evidence="6 7" key="1">
    <citation type="submission" date="2024-09" db="EMBL/GenBank/DDBJ databases">
        <title>Chromosome-scale assembly of Riccia sorocarpa.</title>
        <authorList>
            <person name="Paukszto L."/>
        </authorList>
    </citation>
    <scope>NUCLEOTIDE SEQUENCE [LARGE SCALE GENOMIC DNA]</scope>
    <source>
        <strain evidence="6">LP-2024</strain>
        <tissue evidence="6">Aerial parts of the thallus</tissue>
    </source>
</reference>
<comment type="similarity">
    <text evidence="2">Belongs to the KHG/KDPG aldolase family.</text>
</comment>
<dbReference type="Pfam" id="PF01081">
    <property type="entry name" value="Aldolase"/>
    <property type="match status" value="1"/>
</dbReference>
<dbReference type="Gene3D" id="3.20.20.70">
    <property type="entry name" value="Aldolase class I"/>
    <property type="match status" value="1"/>
</dbReference>
<protein>
    <submittedName>
        <fullName evidence="6">Uncharacterized protein</fullName>
    </submittedName>
</protein>
<evidence type="ECO:0000256" key="3">
    <source>
        <dbReference type="ARBA" id="ARBA00011233"/>
    </source>
</evidence>